<sequence>MIAPPVNTTDTADDLKKVIRFNINNPKLLTIGFSEFYIAPGDSVNMNFETLIQTKFDYKDSTHINSGNVFFTLYNGHPQPQIDAYRANFSAALNHIGTRNGLDIFLSEKHIHQLADSYARLILKEFPNIKADEKLSNEIKKYCYINVTRFLIYDLCLSYKKPTKNPEIKNNIATNVNRIITGYHSQKDLFSSPDYWMPYSRAYFFYKDALKLDYNGIIEKFDHCNDTVKQYIILRCFRDGITGMQKVNGSFSYALEKFTYPPFKEAALKYLSDPNLGSQISRNLNSTLRNTEIFDTNDKKLQYLDVFKTSTQSYILFDFCGTWCKPCLDEIAQYSQNQHLDNSAKVKPIWLFFENDKTKWIAVIEKYHLKKENCFIILDKGFINEFAKSFNWAQEFPHHFLFTKEGEMIDEKAASLNEFNEDELKTNR</sequence>
<evidence type="ECO:0000313" key="1">
    <source>
        <dbReference type="EMBL" id="ASU36557.1"/>
    </source>
</evidence>
<evidence type="ECO:0000313" key="2">
    <source>
        <dbReference type="Proteomes" id="UP000215002"/>
    </source>
</evidence>
<dbReference type="InterPro" id="IPR036249">
    <property type="entry name" value="Thioredoxin-like_sf"/>
</dbReference>
<proteinExistence type="predicted"/>
<accession>A0A223P375</accession>
<protein>
    <recommendedName>
        <fullName evidence="3">Thioredoxin domain-containing protein</fullName>
    </recommendedName>
</protein>
<dbReference type="AlphaFoldDB" id="A0A223P375"/>
<organism evidence="1 2">
    <name type="scientific">Mucilaginibacter xinganensis</name>
    <dbReference type="NCBI Taxonomy" id="1234841"/>
    <lineage>
        <taxon>Bacteria</taxon>
        <taxon>Pseudomonadati</taxon>
        <taxon>Bacteroidota</taxon>
        <taxon>Sphingobacteriia</taxon>
        <taxon>Sphingobacteriales</taxon>
        <taxon>Sphingobacteriaceae</taxon>
        <taxon>Mucilaginibacter</taxon>
    </lineage>
</organism>
<gene>
    <name evidence="1" type="ORF">MuYL_4674</name>
</gene>
<dbReference type="Proteomes" id="UP000215002">
    <property type="component" value="Chromosome"/>
</dbReference>
<evidence type="ECO:0008006" key="3">
    <source>
        <dbReference type="Google" id="ProtNLM"/>
    </source>
</evidence>
<dbReference type="EMBL" id="CP022743">
    <property type="protein sequence ID" value="ASU36557.1"/>
    <property type="molecule type" value="Genomic_DNA"/>
</dbReference>
<dbReference type="Gene3D" id="3.40.30.10">
    <property type="entry name" value="Glutaredoxin"/>
    <property type="match status" value="1"/>
</dbReference>
<dbReference type="SUPFAM" id="SSF52833">
    <property type="entry name" value="Thioredoxin-like"/>
    <property type="match status" value="1"/>
</dbReference>
<name>A0A223P375_9SPHI</name>
<dbReference type="KEGG" id="muc:MuYL_4674"/>
<reference evidence="1 2" key="1">
    <citation type="submission" date="2017-08" db="EMBL/GenBank/DDBJ databases">
        <title>Complete genome sequence of Mucilaginibacter sp. strain BJC16-A31.</title>
        <authorList>
            <consortium name="Henan University of Science and Technology"/>
            <person name="You X."/>
        </authorList>
    </citation>
    <scope>NUCLEOTIDE SEQUENCE [LARGE SCALE GENOMIC DNA]</scope>
    <source>
        <strain evidence="1 2">BJC16-A31</strain>
    </source>
</reference>
<keyword evidence="2" id="KW-1185">Reference proteome</keyword>